<name>A0A7S2N3C9_9STRA</name>
<proteinExistence type="predicted"/>
<accession>A0A7S2N3C9</accession>
<dbReference type="InterPro" id="IPR058898">
    <property type="entry name" value="Mu_AP3"/>
</dbReference>
<dbReference type="Pfam" id="PF26171">
    <property type="entry name" value="Mu_AP3"/>
    <property type="match status" value="1"/>
</dbReference>
<dbReference type="EMBL" id="HBGV01019016">
    <property type="protein sequence ID" value="CAD9517499.1"/>
    <property type="molecule type" value="Transcribed_RNA"/>
</dbReference>
<sequence>MNGVSDTVSLGDHVDIGNAVESHGKIGPFTYSGGSLSLEVKGSLLVSGWSVPIKITLPATMRLIPVSGLTQDIVMGELSSRRWESHSAKVEVTSGLETAKAKSILGTFLRAEEVEGGSTGHGTFASQSVEGAQVRALIKVKESAGVASTIKVDVKCTDGHLCKSLISDVKKIFV</sequence>
<gene>
    <name evidence="2" type="ORF">HTAM1171_LOCUS11793</name>
</gene>
<organism evidence="2">
    <name type="scientific">Helicotheca tamesis</name>
    <dbReference type="NCBI Taxonomy" id="374047"/>
    <lineage>
        <taxon>Eukaryota</taxon>
        <taxon>Sar</taxon>
        <taxon>Stramenopiles</taxon>
        <taxon>Ochrophyta</taxon>
        <taxon>Bacillariophyta</taxon>
        <taxon>Mediophyceae</taxon>
        <taxon>Lithodesmiophycidae</taxon>
        <taxon>Lithodesmiales</taxon>
        <taxon>Lithodesmiaceae</taxon>
        <taxon>Helicotheca</taxon>
    </lineage>
</organism>
<evidence type="ECO:0000313" key="2">
    <source>
        <dbReference type="EMBL" id="CAD9517499.1"/>
    </source>
</evidence>
<dbReference type="AlphaFoldDB" id="A0A7S2N3C9"/>
<evidence type="ECO:0000259" key="1">
    <source>
        <dbReference type="Pfam" id="PF26171"/>
    </source>
</evidence>
<protein>
    <recommendedName>
        <fullName evidence="1">AP-3 complex subunit delta Mu C-terminal domain-containing protein</fullName>
    </recommendedName>
</protein>
<reference evidence="2" key="1">
    <citation type="submission" date="2021-01" db="EMBL/GenBank/DDBJ databases">
        <authorList>
            <person name="Corre E."/>
            <person name="Pelletier E."/>
            <person name="Niang G."/>
            <person name="Scheremetjew M."/>
            <person name="Finn R."/>
            <person name="Kale V."/>
            <person name="Holt S."/>
            <person name="Cochrane G."/>
            <person name="Meng A."/>
            <person name="Brown T."/>
            <person name="Cohen L."/>
        </authorList>
    </citation>
    <scope>NUCLEOTIDE SEQUENCE</scope>
    <source>
        <strain evidence="2">CCMP826</strain>
    </source>
</reference>
<feature type="domain" description="AP-3 complex subunit delta Mu C-terminal" evidence="1">
    <location>
        <begin position="126"/>
        <end position="173"/>
    </location>
</feature>